<comment type="caution">
    <text evidence="3">The sequence shown here is derived from an EMBL/GenBank/DDBJ whole genome shotgun (WGS) entry which is preliminary data.</text>
</comment>
<keyword evidence="4" id="KW-1185">Reference proteome</keyword>
<sequence>MAHRVADAAEQRTGGPGRRKKTCTRVIPLPQKAQRRRRYQERSPHPSQAFLEQLFGVLRDNFATLKHEIATEVKNLRIDIGDLGQRVDSLEQNNESCEDELEAHCKELLELRTQT</sequence>
<proteinExistence type="predicted"/>
<feature type="region of interest" description="Disordered" evidence="2">
    <location>
        <begin position="1"/>
        <end position="22"/>
    </location>
</feature>
<name>A0AAV7SWA7_PLEWA</name>
<dbReference type="Proteomes" id="UP001066276">
    <property type="component" value="Chromosome 4_1"/>
</dbReference>
<gene>
    <name evidence="3" type="ORF">NDU88_000182</name>
</gene>
<evidence type="ECO:0000313" key="4">
    <source>
        <dbReference type="Proteomes" id="UP001066276"/>
    </source>
</evidence>
<organism evidence="3 4">
    <name type="scientific">Pleurodeles waltl</name>
    <name type="common">Iberian ribbed newt</name>
    <dbReference type="NCBI Taxonomy" id="8319"/>
    <lineage>
        <taxon>Eukaryota</taxon>
        <taxon>Metazoa</taxon>
        <taxon>Chordata</taxon>
        <taxon>Craniata</taxon>
        <taxon>Vertebrata</taxon>
        <taxon>Euteleostomi</taxon>
        <taxon>Amphibia</taxon>
        <taxon>Batrachia</taxon>
        <taxon>Caudata</taxon>
        <taxon>Salamandroidea</taxon>
        <taxon>Salamandridae</taxon>
        <taxon>Pleurodelinae</taxon>
        <taxon>Pleurodeles</taxon>
    </lineage>
</organism>
<dbReference type="EMBL" id="JANPWB010000007">
    <property type="protein sequence ID" value="KAJ1168234.1"/>
    <property type="molecule type" value="Genomic_DNA"/>
</dbReference>
<keyword evidence="1" id="KW-0175">Coiled coil</keyword>
<evidence type="ECO:0000256" key="2">
    <source>
        <dbReference type="SAM" id="MobiDB-lite"/>
    </source>
</evidence>
<feature type="compositionally biased region" description="Basic and acidic residues" evidence="2">
    <location>
        <begin position="1"/>
        <end position="10"/>
    </location>
</feature>
<dbReference type="AlphaFoldDB" id="A0AAV7SWA7"/>
<feature type="coiled-coil region" evidence="1">
    <location>
        <begin position="73"/>
        <end position="114"/>
    </location>
</feature>
<protein>
    <submittedName>
        <fullName evidence="3">Uncharacterized protein</fullName>
    </submittedName>
</protein>
<accession>A0AAV7SWA7</accession>
<reference evidence="3" key="1">
    <citation type="journal article" date="2022" name="bioRxiv">
        <title>Sequencing and chromosome-scale assembly of the giantPleurodeles waltlgenome.</title>
        <authorList>
            <person name="Brown T."/>
            <person name="Elewa A."/>
            <person name="Iarovenko S."/>
            <person name="Subramanian E."/>
            <person name="Araus A.J."/>
            <person name="Petzold A."/>
            <person name="Susuki M."/>
            <person name="Suzuki K.-i.T."/>
            <person name="Hayashi T."/>
            <person name="Toyoda A."/>
            <person name="Oliveira C."/>
            <person name="Osipova E."/>
            <person name="Leigh N.D."/>
            <person name="Simon A."/>
            <person name="Yun M.H."/>
        </authorList>
    </citation>
    <scope>NUCLEOTIDE SEQUENCE</scope>
    <source>
        <strain evidence="3">20211129_DDA</strain>
        <tissue evidence="3">Liver</tissue>
    </source>
</reference>
<evidence type="ECO:0000256" key="1">
    <source>
        <dbReference type="SAM" id="Coils"/>
    </source>
</evidence>
<evidence type="ECO:0000313" key="3">
    <source>
        <dbReference type="EMBL" id="KAJ1168234.1"/>
    </source>
</evidence>